<proteinExistence type="predicted"/>
<evidence type="ECO:0000313" key="3">
    <source>
        <dbReference type="Proteomes" id="UP000546162"/>
    </source>
</evidence>
<comment type="caution">
    <text evidence="2">The sequence shown here is derived from an EMBL/GenBank/DDBJ whole genome shotgun (WGS) entry which is preliminary data.</text>
</comment>
<evidence type="ECO:0000259" key="1">
    <source>
        <dbReference type="Pfam" id="PF11716"/>
    </source>
</evidence>
<dbReference type="EMBL" id="JACHNB010000001">
    <property type="protein sequence ID" value="MBB4745205.1"/>
    <property type="molecule type" value="Genomic_DNA"/>
</dbReference>
<dbReference type="InterPro" id="IPR024344">
    <property type="entry name" value="MDMPI_metal-binding"/>
</dbReference>
<dbReference type="Pfam" id="PF11716">
    <property type="entry name" value="MDMPI_N"/>
    <property type="match status" value="1"/>
</dbReference>
<dbReference type="InterPro" id="IPR034660">
    <property type="entry name" value="DinB/YfiT-like"/>
</dbReference>
<accession>A0A7W7H716</accession>
<keyword evidence="3" id="KW-1185">Reference proteome</keyword>
<dbReference type="Gene3D" id="1.20.120.450">
    <property type="entry name" value="dinb family like domain"/>
    <property type="match status" value="1"/>
</dbReference>
<dbReference type="Proteomes" id="UP000546162">
    <property type="component" value="Unassembled WGS sequence"/>
</dbReference>
<name>A0A7W7H716_9ACTN</name>
<evidence type="ECO:0000313" key="2">
    <source>
        <dbReference type="EMBL" id="MBB4745205.1"/>
    </source>
</evidence>
<dbReference type="AlphaFoldDB" id="A0A7W7H716"/>
<dbReference type="GO" id="GO:0046872">
    <property type="term" value="F:metal ion binding"/>
    <property type="evidence" value="ECO:0007669"/>
    <property type="project" value="InterPro"/>
</dbReference>
<sequence length="233" mass="23953">MKVGHEEARAAFLAGLDAFVAVAEELSDADLMAASRCAGWTTGDVVVHVHLGLQEMLLGLVSATAEGAGGSAVVADADAAGYWRSSPPAADDADDQLAGMRFVRLLGAAYRRPSGAVRHLLPTVAGIRTAATRLPPGAVPFQGHVLTTGDFLATWAVELAVHHLDLGRELRLPPPAPAALRLARSTVEALAGEAAPSSWTGETVVLLGTGRLRPDAGQRAEAPALTGKLPVLG</sequence>
<gene>
    <name evidence="2" type="ORF">BJY16_008664</name>
</gene>
<feature type="domain" description="Mycothiol-dependent maleylpyruvate isomerase metal-binding" evidence="1">
    <location>
        <begin position="14"/>
        <end position="166"/>
    </location>
</feature>
<dbReference type="SUPFAM" id="SSF109854">
    <property type="entry name" value="DinB/YfiT-like putative metalloenzymes"/>
    <property type="match status" value="1"/>
</dbReference>
<organism evidence="2 3">
    <name type="scientific">Actinoplanes octamycinicus</name>
    <dbReference type="NCBI Taxonomy" id="135948"/>
    <lineage>
        <taxon>Bacteria</taxon>
        <taxon>Bacillati</taxon>
        <taxon>Actinomycetota</taxon>
        <taxon>Actinomycetes</taxon>
        <taxon>Micromonosporales</taxon>
        <taxon>Micromonosporaceae</taxon>
        <taxon>Actinoplanes</taxon>
    </lineage>
</organism>
<reference evidence="2 3" key="1">
    <citation type="submission" date="2020-08" db="EMBL/GenBank/DDBJ databases">
        <title>Sequencing the genomes of 1000 actinobacteria strains.</title>
        <authorList>
            <person name="Klenk H.-P."/>
        </authorList>
    </citation>
    <scope>NUCLEOTIDE SEQUENCE [LARGE SCALE GENOMIC DNA]</scope>
    <source>
        <strain evidence="2 3">DSM 45809</strain>
    </source>
</reference>
<protein>
    <recommendedName>
        <fullName evidence="1">Mycothiol-dependent maleylpyruvate isomerase metal-binding domain-containing protein</fullName>
    </recommendedName>
</protein>
<dbReference type="RefSeq" id="WP_185045484.1">
    <property type="nucleotide sequence ID" value="NZ_BAABFG010000005.1"/>
</dbReference>